<keyword evidence="1" id="KW-0812">Transmembrane</keyword>
<dbReference type="PANTHER" id="PTHR23004:SF7">
    <property type="entry name" value="DUF924-DOMAIN-CONTAINING PROTEIN"/>
    <property type="match status" value="1"/>
</dbReference>
<dbReference type="OrthoDB" id="7593450at2"/>
<proteinExistence type="predicted"/>
<dbReference type="InterPro" id="IPR011990">
    <property type="entry name" value="TPR-like_helical_dom_sf"/>
</dbReference>
<accession>A0A0B3BUG1</accession>
<sequence>MQPWQPLLDWWFGAPAAPGEQAARQNGLWFGYRPEQDAEARERFGGWVEQALRGELHWATEPHGWLAELICLDQLTRMIHRGTPAAFAGDARAQALLDVGLRQDWDRQLSDLERVFCYLVLEHAEDLLLQERAVAAFAELLARQAEADRAAFQSFHDYAEAHRRVIARFGRFPHRNAILGRPSSGAERSFLAEPGSSF</sequence>
<dbReference type="SUPFAM" id="SSF48452">
    <property type="entry name" value="TPR-like"/>
    <property type="match status" value="1"/>
</dbReference>
<dbReference type="AlphaFoldDB" id="A0A0B3BUG1"/>
<dbReference type="Pfam" id="PF06041">
    <property type="entry name" value="DUF924"/>
    <property type="match status" value="1"/>
</dbReference>
<dbReference type="Gene3D" id="1.20.58.320">
    <property type="entry name" value="TPR-like"/>
    <property type="match status" value="1"/>
</dbReference>
<keyword evidence="2" id="KW-1185">Reference proteome</keyword>
<comment type="caution">
    <text evidence="1">The sequence shown here is derived from an EMBL/GenBank/DDBJ whole genome shotgun (WGS) entry which is preliminary data.</text>
</comment>
<dbReference type="EMBL" id="JTAK01000004">
    <property type="protein sequence ID" value="KHO64671.1"/>
    <property type="molecule type" value="Genomic_DNA"/>
</dbReference>
<organism evidence="1 2">
    <name type="scientific">Pseudomonas flexibilis</name>
    <dbReference type="NCBI Taxonomy" id="706570"/>
    <lineage>
        <taxon>Bacteria</taxon>
        <taxon>Pseudomonadati</taxon>
        <taxon>Pseudomonadota</taxon>
        <taxon>Gammaproteobacteria</taxon>
        <taxon>Pseudomonadales</taxon>
        <taxon>Pseudomonadaceae</taxon>
        <taxon>Pseudomonas</taxon>
    </lineage>
</organism>
<protein>
    <submittedName>
        <fullName evidence="1">Transmembrane protein</fullName>
    </submittedName>
</protein>
<dbReference type="STRING" id="706570.PT85_10805"/>
<name>A0A0B3BUG1_9PSED</name>
<reference evidence="1 2" key="1">
    <citation type="submission" date="2014-11" db="EMBL/GenBank/DDBJ databases">
        <title>Genome sequence of Pseudomonas tuomuerensis JCM 14085.</title>
        <authorList>
            <person name="Shin S.-K."/>
            <person name="Yi H."/>
        </authorList>
    </citation>
    <scope>NUCLEOTIDE SEQUENCE [LARGE SCALE GENOMIC DNA]</scope>
    <source>
        <strain evidence="1 2">JCM 14085</strain>
    </source>
</reference>
<dbReference type="InterPro" id="IPR010323">
    <property type="entry name" value="DUF924"/>
</dbReference>
<keyword evidence="1" id="KW-0472">Membrane</keyword>
<gene>
    <name evidence="1" type="ORF">PT85_10805</name>
</gene>
<dbReference type="Gene3D" id="1.25.40.10">
    <property type="entry name" value="Tetratricopeptide repeat domain"/>
    <property type="match status" value="1"/>
</dbReference>
<evidence type="ECO:0000313" key="1">
    <source>
        <dbReference type="EMBL" id="KHO64671.1"/>
    </source>
</evidence>
<dbReference type="PANTHER" id="PTHR23004">
    <property type="entry name" value="DOUBLECORTIN DOMAIN CONTAINING 2"/>
    <property type="match status" value="1"/>
</dbReference>
<dbReference type="RefSeq" id="WP_039606633.1">
    <property type="nucleotide sequence ID" value="NZ_FMUP01000002.1"/>
</dbReference>
<dbReference type="Proteomes" id="UP000030980">
    <property type="component" value="Unassembled WGS sequence"/>
</dbReference>
<evidence type="ECO:0000313" key="2">
    <source>
        <dbReference type="Proteomes" id="UP000030980"/>
    </source>
</evidence>